<protein>
    <recommendedName>
        <fullName evidence="1">ATPase AAA-type core domain-containing protein</fullName>
    </recommendedName>
</protein>
<dbReference type="PIRSF" id="PIRSF029347">
    <property type="entry name" value="RecF"/>
    <property type="match status" value="1"/>
</dbReference>
<dbReference type="GO" id="GO:0000731">
    <property type="term" value="P:DNA synthesis involved in DNA repair"/>
    <property type="evidence" value="ECO:0007669"/>
    <property type="project" value="TreeGrafter"/>
</dbReference>
<evidence type="ECO:0000259" key="1">
    <source>
        <dbReference type="Pfam" id="PF13304"/>
    </source>
</evidence>
<dbReference type="GO" id="GO:0016887">
    <property type="term" value="F:ATP hydrolysis activity"/>
    <property type="evidence" value="ECO:0007669"/>
    <property type="project" value="InterPro"/>
</dbReference>
<dbReference type="Proteomes" id="UP000189670">
    <property type="component" value="Unassembled WGS sequence"/>
</dbReference>
<dbReference type="AlphaFoldDB" id="A0A1V1P3X9"/>
<evidence type="ECO:0000313" key="2">
    <source>
        <dbReference type="EMBL" id="ETR69511.1"/>
    </source>
</evidence>
<accession>A0A1V1P3X9</accession>
<feature type="domain" description="ATPase AAA-type core" evidence="1">
    <location>
        <begin position="25"/>
        <end position="309"/>
    </location>
</feature>
<dbReference type="SUPFAM" id="SSF52540">
    <property type="entry name" value="P-loop containing nucleoside triphosphate hydrolases"/>
    <property type="match status" value="1"/>
</dbReference>
<evidence type="ECO:0000313" key="3">
    <source>
        <dbReference type="Proteomes" id="UP000189670"/>
    </source>
</evidence>
<dbReference type="InterPro" id="IPR027417">
    <property type="entry name" value="P-loop_NTPase"/>
</dbReference>
<comment type="caution">
    <text evidence="2">The sequence shown here is derived from an EMBL/GenBank/DDBJ whole genome shotgun (WGS) entry which is preliminary data.</text>
</comment>
<gene>
    <name evidence="2" type="ORF">OMM_03888</name>
</gene>
<dbReference type="Gene3D" id="3.40.50.300">
    <property type="entry name" value="P-loop containing nucleotide triphosphate hydrolases"/>
    <property type="match status" value="1"/>
</dbReference>
<dbReference type="Pfam" id="PF13304">
    <property type="entry name" value="AAA_21"/>
    <property type="match status" value="1"/>
</dbReference>
<name>A0A1V1P3X9_9BACT</name>
<dbReference type="PANTHER" id="PTHR32182:SF22">
    <property type="entry name" value="ATP-DEPENDENT ENDONUCLEASE, OLD FAMILY-RELATED"/>
    <property type="match status" value="1"/>
</dbReference>
<dbReference type="GO" id="GO:0005524">
    <property type="term" value="F:ATP binding"/>
    <property type="evidence" value="ECO:0007669"/>
    <property type="project" value="InterPro"/>
</dbReference>
<dbReference type="GO" id="GO:0006302">
    <property type="term" value="P:double-strand break repair"/>
    <property type="evidence" value="ECO:0007669"/>
    <property type="project" value="TreeGrafter"/>
</dbReference>
<dbReference type="EMBL" id="ATBP01000626">
    <property type="protein sequence ID" value="ETR69511.1"/>
    <property type="molecule type" value="Genomic_DNA"/>
</dbReference>
<sequence length="376" mass="43216">MNISRIIIKNWKNFKWVDTSLNKRMFIVGPNASGKSNFLDVFRFFYDIVKPGGGLKSAIQTRGGFSNIYCLSANQAEDIEIKITLSADSVSWVYSIGINQQEYLSYEKVIKNGQLIINRPDQDDISDQILLTQTFLEQVIANKAFRKIADFFETVSYFHLVPQLVRYPEIFSKKIYTDDSYGINLTSRLSSIDAQLREYRLNVIEKALCQAIPQLSKISFNKNDNGIPHLEAMFQHWKSGKHQESQFSDGMLRLFSLLWILLENHSLMLFEEPEMSLNASIIRELPALIYRLQAEKDQVFISTHSYDLLSDEGINAEEVLLLFPEKSGTQIKLASSIPEINLLLEEDMRIADAVLPFTNPKDMIQWSFIHNGNDTY</sequence>
<dbReference type="InterPro" id="IPR003959">
    <property type="entry name" value="ATPase_AAA_core"/>
</dbReference>
<proteinExistence type="predicted"/>
<dbReference type="InterPro" id="IPR014555">
    <property type="entry name" value="RecF-like"/>
</dbReference>
<organism evidence="2 3">
    <name type="scientific">Candidatus Magnetoglobus multicellularis str. Araruama</name>
    <dbReference type="NCBI Taxonomy" id="890399"/>
    <lineage>
        <taxon>Bacteria</taxon>
        <taxon>Pseudomonadati</taxon>
        <taxon>Thermodesulfobacteriota</taxon>
        <taxon>Desulfobacteria</taxon>
        <taxon>Desulfobacterales</taxon>
        <taxon>Desulfobacteraceae</taxon>
        <taxon>Candidatus Magnetoglobus</taxon>
    </lineage>
</organism>
<dbReference type="PANTHER" id="PTHR32182">
    <property type="entry name" value="DNA REPLICATION AND REPAIR PROTEIN RECF"/>
    <property type="match status" value="1"/>
</dbReference>
<reference evidence="3" key="1">
    <citation type="submission" date="2012-11" db="EMBL/GenBank/DDBJ databases">
        <authorList>
            <person name="Lucero-Rivera Y.E."/>
            <person name="Tovar-Ramirez D."/>
        </authorList>
    </citation>
    <scope>NUCLEOTIDE SEQUENCE [LARGE SCALE GENOMIC DNA]</scope>
    <source>
        <strain evidence="3">Araruama</strain>
    </source>
</reference>